<feature type="chain" id="PRO_5035304628" description="Tat pathway signal sequence domain protein" evidence="1">
    <location>
        <begin position="27"/>
        <end position="218"/>
    </location>
</feature>
<evidence type="ECO:0000313" key="2">
    <source>
        <dbReference type="EMBL" id="GIH09564.1"/>
    </source>
</evidence>
<name>A0A8J3VJM1_9ACTN</name>
<evidence type="ECO:0000256" key="1">
    <source>
        <dbReference type="SAM" id="SignalP"/>
    </source>
</evidence>
<dbReference type="AlphaFoldDB" id="A0A8J3VJM1"/>
<evidence type="ECO:0000313" key="3">
    <source>
        <dbReference type="Proteomes" id="UP000612899"/>
    </source>
</evidence>
<dbReference type="EMBL" id="BONY01000071">
    <property type="protein sequence ID" value="GIH09564.1"/>
    <property type="molecule type" value="Genomic_DNA"/>
</dbReference>
<sequence>MRTISRLLVAAGAATMLALWGAPAHAANAVLTYGSLGGNAVAVGDVLQASLAAGTNATFFSSATNTTGLRCAVSSFAATVLTNPAAGGVTTESLTTQTFSSCTANVLGVTAVRSVTVNSLPYTVSVNGSTKAAVISGNPLRSTVVLGTLLGNITCVYTAVGNQLSGTASNTDNSLTFTTQQLTKTSGPGLCFANAFFSAKYAPVRDTSVAGSPIVFTQ</sequence>
<gene>
    <name evidence="2" type="ORF">Rhe02_76310</name>
</gene>
<feature type="signal peptide" evidence="1">
    <location>
        <begin position="1"/>
        <end position="26"/>
    </location>
</feature>
<keyword evidence="3" id="KW-1185">Reference proteome</keyword>
<proteinExistence type="predicted"/>
<protein>
    <recommendedName>
        <fullName evidence="4">Tat pathway signal sequence domain protein</fullName>
    </recommendedName>
</protein>
<comment type="caution">
    <text evidence="2">The sequence shown here is derived from an EMBL/GenBank/DDBJ whole genome shotgun (WGS) entry which is preliminary data.</text>
</comment>
<reference evidence="2" key="1">
    <citation type="submission" date="2021-01" db="EMBL/GenBank/DDBJ databases">
        <title>Whole genome shotgun sequence of Rhizocola hellebori NBRC 109834.</title>
        <authorList>
            <person name="Komaki H."/>
            <person name="Tamura T."/>
        </authorList>
    </citation>
    <scope>NUCLEOTIDE SEQUENCE</scope>
    <source>
        <strain evidence="2">NBRC 109834</strain>
    </source>
</reference>
<organism evidence="2 3">
    <name type="scientific">Rhizocola hellebori</name>
    <dbReference type="NCBI Taxonomy" id="1392758"/>
    <lineage>
        <taxon>Bacteria</taxon>
        <taxon>Bacillati</taxon>
        <taxon>Actinomycetota</taxon>
        <taxon>Actinomycetes</taxon>
        <taxon>Micromonosporales</taxon>
        <taxon>Micromonosporaceae</taxon>
        <taxon>Rhizocola</taxon>
    </lineage>
</organism>
<dbReference type="RefSeq" id="WP_203913294.1">
    <property type="nucleotide sequence ID" value="NZ_BONY01000071.1"/>
</dbReference>
<accession>A0A8J3VJM1</accession>
<evidence type="ECO:0008006" key="4">
    <source>
        <dbReference type="Google" id="ProtNLM"/>
    </source>
</evidence>
<keyword evidence="1" id="KW-0732">Signal</keyword>
<dbReference type="Proteomes" id="UP000612899">
    <property type="component" value="Unassembled WGS sequence"/>
</dbReference>